<dbReference type="InterPro" id="IPR039425">
    <property type="entry name" value="RNA_pol_sigma-70-like"/>
</dbReference>
<comment type="similarity">
    <text evidence="1">Belongs to the sigma-70 factor family. ECF subfamily.</text>
</comment>
<dbReference type="CDD" id="cd06171">
    <property type="entry name" value="Sigma70_r4"/>
    <property type="match status" value="1"/>
</dbReference>
<dbReference type="RefSeq" id="WP_011940316.1">
    <property type="nucleotide sequence ID" value="NC_009483.1"/>
</dbReference>
<evidence type="ECO:0000259" key="7">
    <source>
        <dbReference type="Pfam" id="PF08281"/>
    </source>
</evidence>
<dbReference type="STRING" id="351605.Gura_3502"/>
<dbReference type="AlphaFoldDB" id="A5G789"/>
<dbReference type="SUPFAM" id="SSF88946">
    <property type="entry name" value="Sigma2 domain of RNA polymerase sigma factors"/>
    <property type="match status" value="1"/>
</dbReference>
<evidence type="ECO:0000256" key="1">
    <source>
        <dbReference type="ARBA" id="ARBA00010641"/>
    </source>
</evidence>
<dbReference type="NCBIfam" id="TIGR02937">
    <property type="entry name" value="sigma70-ECF"/>
    <property type="match status" value="1"/>
</dbReference>
<evidence type="ECO:0000256" key="5">
    <source>
        <dbReference type="ARBA" id="ARBA00023163"/>
    </source>
</evidence>
<keyword evidence="5" id="KW-0804">Transcription</keyword>
<protein>
    <submittedName>
        <fullName evidence="8">RNA polymerase, sigma-24 subunit, RpoE</fullName>
    </submittedName>
</protein>
<dbReference type="PANTHER" id="PTHR43133">
    <property type="entry name" value="RNA POLYMERASE ECF-TYPE SIGMA FACTO"/>
    <property type="match status" value="1"/>
</dbReference>
<evidence type="ECO:0000256" key="4">
    <source>
        <dbReference type="ARBA" id="ARBA00023125"/>
    </source>
</evidence>
<evidence type="ECO:0000313" key="8">
    <source>
        <dbReference type="EMBL" id="ABQ27657.1"/>
    </source>
</evidence>
<name>A5G789_GEOUR</name>
<reference evidence="8 9" key="1">
    <citation type="submission" date="2007-05" db="EMBL/GenBank/DDBJ databases">
        <title>Complete sequence of Geobacter uraniireducens Rf4.</title>
        <authorList>
            <consortium name="US DOE Joint Genome Institute"/>
            <person name="Copeland A."/>
            <person name="Lucas S."/>
            <person name="Lapidus A."/>
            <person name="Barry K."/>
            <person name="Detter J.C."/>
            <person name="Glavina del Rio T."/>
            <person name="Hammon N."/>
            <person name="Israni S."/>
            <person name="Dalin E."/>
            <person name="Tice H."/>
            <person name="Pitluck S."/>
            <person name="Chertkov O."/>
            <person name="Brettin T."/>
            <person name="Bruce D."/>
            <person name="Han C."/>
            <person name="Schmutz J."/>
            <person name="Larimer F."/>
            <person name="Land M."/>
            <person name="Hauser L."/>
            <person name="Kyrpides N."/>
            <person name="Mikhailova N."/>
            <person name="Shelobolina E."/>
            <person name="Aklujkar M."/>
            <person name="Lovley D."/>
            <person name="Richardson P."/>
        </authorList>
    </citation>
    <scope>NUCLEOTIDE SEQUENCE [LARGE SCALE GENOMIC DNA]</scope>
    <source>
        <strain evidence="8 9">Rf4</strain>
    </source>
</reference>
<gene>
    <name evidence="8" type="ordered locus">Gura_3502</name>
</gene>
<dbReference type="OrthoDB" id="8684701at2"/>
<evidence type="ECO:0000313" key="9">
    <source>
        <dbReference type="Proteomes" id="UP000006695"/>
    </source>
</evidence>
<dbReference type="HOGENOM" id="CLU_047691_3_1_7"/>
<dbReference type="Pfam" id="PF08281">
    <property type="entry name" value="Sigma70_r4_2"/>
    <property type="match status" value="1"/>
</dbReference>
<dbReference type="InterPro" id="IPR014284">
    <property type="entry name" value="RNA_pol_sigma-70_dom"/>
</dbReference>
<evidence type="ECO:0000259" key="6">
    <source>
        <dbReference type="Pfam" id="PF04542"/>
    </source>
</evidence>
<dbReference type="GO" id="GO:0006352">
    <property type="term" value="P:DNA-templated transcription initiation"/>
    <property type="evidence" value="ECO:0007669"/>
    <property type="project" value="InterPro"/>
</dbReference>
<dbReference type="InterPro" id="IPR013325">
    <property type="entry name" value="RNA_pol_sigma_r2"/>
</dbReference>
<proteinExistence type="inferred from homology"/>
<dbReference type="InterPro" id="IPR013324">
    <property type="entry name" value="RNA_pol_sigma_r3/r4-like"/>
</dbReference>
<dbReference type="InterPro" id="IPR007627">
    <property type="entry name" value="RNA_pol_sigma70_r2"/>
</dbReference>
<keyword evidence="4" id="KW-0238">DNA-binding</keyword>
<dbReference type="GO" id="GO:0003677">
    <property type="term" value="F:DNA binding"/>
    <property type="evidence" value="ECO:0007669"/>
    <property type="project" value="UniProtKB-KW"/>
</dbReference>
<dbReference type="KEGG" id="gur:Gura_3502"/>
<dbReference type="Pfam" id="PF04542">
    <property type="entry name" value="Sigma70_r2"/>
    <property type="match status" value="1"/>
</dbReference>
<dbReference type="Proteomes" id="UP000006695">
    <property type="component" value="Chromosome"/>
</dbReference>
<dbReference type="InterPro" id="IPR013249">
    <property type="entry name" value="RNA_pol_sigma70_r4_t2"/>
</dbReference>
<feature type="domain" description="RNA polymerase sigma-70 region 2" evidence="6">
    <location>
        <begin position="21"/>
        <end position="90"/>
    </location>
</feature>
<organism evidence="8 9">
    <name type="scientific">Geotalea uraniireducens (strain Rf4)</name>
    <name type="common">Geobacter uraniireducens</name>
    <dbReference type="NCBI Taxonomy" id="351605"/>
    <lineage>
        <taxon>Bacteria</taxon>
        <taxon>Pseudomonadati</taxon>
        <taxon>Thermodesulfobacteriota</taxon>
        <taxon>Desulfuromonadia</taxon>
        <taxon>Geobacterales</taxon>
        <taxon>Geobacteraceae</taxon>
        <taxon>Geotalea</taxon>
    </lineage>
</organism>
<sequence length="188" mass="21368">MDDDIIIKRIQDGDVDAYALLVRKYHRNLLAFIFRIVRDPHLAEDIGQEVFLNVYKELPRFDLSRGTPFPAWLCIVARNQCISELRKQGRMELVPVEQFYQLAAGGETAEAALIRREDHEALAATLAELPEPFQSTILMSLQGATLDDIARSCGVPQATVKTRLFRAKEKIKLLLKEHFGGVGHERRI</sequence>
<keyword evidence="9" id="KW-1185">Reference proteome</keyword>
<dbReference type="SUPFAM" id="SSF88659">
    <property type="entry name" value="Sigma3 and sigma4 domains of RNA polymerase sigma factors"/>
    <property type="match status" value="1"/>
</dbReference>
<evidence type="ECO:0000256" key="2">
    <source>
        <dbReference type="ARBA" id="ARBA00023015"/>
    </source>
</evidence>
<dbReference type="EMBL" id="CP000698">
    <property type="protein sequence ID" value="ABQ27657.1"/>
    <property type="molecule type" value="Genomic_DNA"/>
</dbReference>
<dbReference type="Gene3D" id="1.10.1740.10">
    <property type="match status" value="1"/>
</dbReference>
<evidence type="ECO:0000256" key="3">
    <source>
        <dbReference type="ARBA" id="ARBA00023082"/>
    </source>
</evidence>
<keyword evidence="3" id="KW-0731">Sigma factor</keyword>
<feature type="domain" description="RNA polymerase sigma factor 70 region 4 type 2" evidence="7">
    <location>
        <begin position="120"/>
        <end position="171"/>
    </location>
</feature>
<accession>A5G789</accession>
<dbReference type="GO" id="GO:0016987">
    <property type="term" value="F:sigma factor activity"/>
    <property type="evidence" value="ECO:0007669"/>
    <property type="project" value="UniProtKB-KW"/>
</dbReference>
<dbReference type="Gene3D" id="1.10.10.10">
    <property type="entry name" value="Winged helix-like DNA-binding domain superfamily/Winged helix DNA-binding domain"/>
    <property type="match status" value="1"/>
</dbReference>
<keyword evidence="2" id="KW-0805">Transcription regulation</keyword>
<dbReference type="PANTHER" id="PTHR43133:SF8">
    <property type="entry name" value="RNA POLYMERASE SIGMA FACTOR HI_1459-RELATED"/>
    <property type="match status" value="1"/>
</dbReference>
<dbReference type="InterPro" id="IPR036388">
    <property type="entry name" value="WH-like_DNA-bd_sf"/>
</dbReference>